<keyword evidence="9" id="KW-1185">Reference proteome</keyword>
<name>A0AA37IWI2_9FIRM</name>
<evidence type="ECO:0000256" key="4">
    <source>
        <dbReference type="ARBA" id="ARBA00023015"/>
    </source>
</evidence>
<dbReference type="AlphaFoldDB" id="A0AA37IWI2"/>
<comment type="similarity">
    <text evidence="1 6">Belongs to the NusB family.</text>
</comment>
<evidence type="ECO:0000256" key="1">
    <source>
        <dbReference type="ARBA" id="ARBA00005952"/>
    </source>
</evidence>
<dbReference type="Pfam" id="PF01029">
    <property type="entry name" value="NusB"/>
    <property type="match status" value="1"/>
</dbReference>
<accession>A0AA37IWI2</accession>
<evidence type="ECO:0000259" key="7">
    <source>
        <dbReference type="Pfam" id="PF01029"/>
    </source>
</evidence>
<evidence type="ECO:0000313" key="9">
    <source>
        <dbReference type="Proteomes" id="UP001055185"/>
    </source>
</evidence>
<dbReference type="Proteomes" id="UP001055185">
    <property type="component" value="Unassembled WGS sequence"/>
</dbReference>
<dbReference type="InterPro" id="IPR035926">
    <property type="entry name" value="NusB-like_sf"/>
</dbReference>
<dbReference type="EMBL" id="BQKV01000018">
    <property type="protein sequence ID" value="GJN63742.1"/>
    <property type="molecule type" value="Genomic_DNA"/>
</dbReference>
<dbReference type="InterPro" id="IPR006027">
    <property type="entry name" value="NusB_RsmB_TIM44"/>
</dbReference>
<dbReference type="GO" id="GO:0006353">
    <property type="term" value="P:DNA-templated transcription termination"/>
    <property type="evidence" value="ECO:0007669"/>
    <property type="project" value="UniProtKB-UniRule"/>
</dbReference>
<keyword evidence="5 6" id="KW-0804">Transcription</keyword>
<feature type="domain" description="NusB/RsmB/TIM44" evidence="7">
    <location>
        <begin position="9"/>
        <end position="133"/>
    </location>
</feature>
<proteinExistence type="inferred from homology"/>
<comment type="function">
    <text evidence="6">Involved in transcription antitermination. Required for transcription of ribosomal RNA (rRNA) genes. Binds specifically to the boxA antiterminator sequence of the ribosomal RNA (rrn) operons.</text>
</comment>
<keyword evidence="3 6" id="KW-0694">RNA-binding</keyword>
<sequence>MENLLPRRQARENAFLLAFSQTFGDVPLHEALEANRECDEERPVDDFGAHLLRTYYEHSAEVDDQISAHLRGWTISRLPRVTVTVLRLAIAEMLFGGENKPGVAINEAVELTKKYGAEEDYQFVNGLLGSVAREAGLAEDAGESEMEPVQL</sequence>
<evidence type="ECO:0000313" key="8">
    <source>
        <dbReference type="EMBL" id="GJN63742.1"/>
    </source>
</evidence>
<dbReference type="Gene3D" id="1.10.940.10">
    <property type="entry name" value="NusB-like"/>
    <property type="match status" value="1"/>
</dbReference>
<dbReference type="RefSeq" id="WP_238315930.1">
    <property type="nucleotide sequence ID" value="NZ_BQKV01000018.1"/>
</dbReference>
<dbReference type="GO" id="GO:0031564">
    <property type="term" value="P:transcription antitermination"/>
    <property type="evidence" value="ECO:0007669"/>
    <property type="project" value="UniProtKB-KW"/>
</dbReference>
<keyword evidence="2 6" id="KW-0889">Transcription antitermination</keyword>
<evidence type="ECO:0000256" key="2">
    <source>
        <dbReference type="ARBA" id="ARBA00022814"/>
    </source>
</evidence>
<keyword evidence="4 6" id="KW-0805">Transcription regulation</keyword>
<dbReference type="NCBIfam" id="TIGR01951">
    <property type="entry name" value="nusB"/>
    <property type="match status" value="1"/>
</dbReference>
<dbReference type="GO" id="GO:0003723">
    <property type="term" value="F:RNA binding"/>
    <property type="evidence" value="ECO:0007669"/>
    <property type="project" value="UniProtKB-UniRule"/>
</dbReference>
<dbReference type="PANTHER" id="PTHR11078:SF3">
    <property type="entry name" value="ANTITERMINATION NUSB DOMAIN-CONTAINING PROTEIN"/>
    <property type="match status" value="1"/>
</dbReference>
<dbReference type="InterPro" id="IPR011605">
    <property type="entry name" value="NusB_fam"/>
</dbReference>
<comment type="caution">
    <text evidence="8">The sequence shown here is derived from an EMBL/GenBank/DDBJ whole genome shotgun (WGS) entry which is preliminary data.</text>
</comment>
<gene>
    <name evidence="6 8" type="primary">nusB</name>
    <name evidence="8" type="ORF">JCM17207_03670</name>
</gene>
<organism evidence="8 9">
    <name type="scientific">Faecalibacterium gallinarum</name>
    <dbReference type="NCBI Taxonomy" id="2903556"/>
    <lineage>
        <taxon>Bacteria</taxon>
        <taxon>Bacillati</taxon>
        <taxon>Bacillota</taxon>
        <taxon>Clostridia</taxon>
        <taxon>Eubacteriales</taxon>
        <taxon>Oscillospiraceae</taxon>
        <taxon>Faecalibacterium</taxon>
    </lineage>
</organism>
<evidence type="ECO:0000256" key="3">
    <source>
        <dbReference type="ARBA" id="ARBA00022884"/>
    </source>
</evidence>
<dbReference type="PANTHER" id="PTHR11078">
    <property type="entry name" value="N UTILIZATION SUBSTANCE PROTEIN B-RELATED"/>
    <property type="match status" value="1"/>
</dbReference>
<protein>
    <recommendedName>
        <fullName evidence="6">Transcription antitermination protein NusB</fullName>
    </recommendedName>
    <alternativeName>
        <fullName evidence="6">Antitermination factor NusB</fullName>
    </alternativeName>
</protein>
<dbReference type="HAMAP" id="MF_00073">
    <property type="entry name" value="NusB"/>
    <property type="match status" value="1"/>
</dbReference>
<dbReference type="SUPFAM" id="SSF48013">
    <property type="entry name" value="NusB-like"/>
    <property type="match status" value="1"/>
</dbReference>
<evidence type="ECO:0000256" key="6">
    <source>
        <dbReference type="HAMAP-Rule" id="MF_00073"/>
    </source>
</evidence>
<reference evidence="8" key="1">
    <citation type="journal article" date="2022" name="Int. J. Syst. Evol. Microbiol.">
        <title>Genome-based, phenotypic and chemotaxonomic classification of Faecalibacterium strains: proposal of three novel species Faecalibacterium duncaniae sp. nov., Faecalibacterium hattorii sp. nov. and Faecalibacterium gallinarum sp. nov. .</title>
        <authorList>
            <person name="Sakamoto M."/>
            <person name="Sakurai N."/>
            <person name="Tanno H."/>
            <person name="Iino T."/>
            <person name="Ohkuma M."/>
            <person name="Endo A."/>
        </authorList>
    </citation>
    <scope>NUCLEOTIDE SEQUENCE</scope>
    <source>
        <strain evidence="8">JCM 17207</strain>
    </source>
</reference>
<evidence type="ECO:0000256" key="5">
    <source>
        <dbReference type="ARBA" id="ARBA00023163"/>
    </source>
</evidence>
<dbReference type="GO" id="GO:0005829">
    <property type="term" value="C:cytosol"/>
    <property type="evidence" value="ECO:0007669"/>
    <property type="project" value="TreeGrafter"/>
</dbReference>